<dbReference type="EMBL" id="JACEIK010013557">
    <property type="protein sequence ID" value="MCE3216563.1"/>
    <property type="molecule type" value="Genomic_DNA"/>
</dbReference>
<organism evidence="2 3">
    <name type="scientific">Datura stramonium</name>
    <name type="common">Jimsonweed</name>
    <name type="synonym">Common thornapple</name>
    <dbReference type="NCBI Taxonomy" id="4076"/>
    <lineage>
        <taxon>Eukaryota</taxon>
        <taxon>Viridiplantae</taxon>
        <taxon>Streptophyta</taxon>
        <taxon>Embryophyta</taxon>
        <taxon>Tracheophyta</taxon>
        <taxon>Spermatophyta</taxon>
        <taxon>Magnoliopsida</taxon>
        <taxon>eudicotyledons</taxon>
        <taxon>Gunneridae</taxon>
        <taxon>Pentapetalae</taxon>
        <taxon>asterids</taxon>
        <taxon>lamiids</taxon>
        <taxon>Solanales</taxon>
        <taxon>Solanaceae</taxon>
        <taxon>Solanoideae</taxon>
        <taxon>Datureae</taxon>
        <taxon>Datura</taxon>
    </lineage>
</organism>
<feature type="non-terminal residue" evidence="2">
    <location>
        <position position="66"/>
    </location>
</feature>
<comment type="caution">
    <text evidence="2">The sequence shown here is derived from an EMBL/GenBank/DDBJ whole genome shotgun (WGS) entry which is preliminary data.</text>
</comment>
<evidence type="ECO:0000313" key="2">
    <source>
        <dbReference type="EMBL" id="MCE3216563.1"/>
    </source>
</evidence>
<keyword evidence="3" id="KW-1185">Reference proteome</keyword>
<protein>
    <submittedName>
        <fullName evidence="2">Uncharacterized protein</fullName>
    </submittedName>
</protein>
<feature type="region of interest" description="Disordered" evidence="1">
    <location>
        <begin position="1"/>
        <end position="39"/>
    </location>
</feature>
<accession>A0ABS8WZC5</accession>
<name>A0ABS8WZC5_DATST</name>
<evidence type="ECO:0000256" key="1">
    <source>
        <dbReference type="SAM" id="MobiDB-lite"/>
    </source>
</evidence>
<gene>
    <name evidence="2" type="ORF">HAX54_006907</name>
</gene>
<proteinExistence type="predicted"/>
<evidence type="ECO:0000313" key="3">
    <source>
        <dbReference type="Proteomes" id="UP000823775"/>
    </source>
</evidence>
<feature type="compositionally biased region" description="Acidic residues" evidence="1">
    <location>
        <begin position="26"/>
        <end position="35"/>
    </location>
</feature>
<dbReference type="Proteomes" id="UP000823775">
    <property type="component" value="Unassembled WGS sequence"/>
</dbReference>
<reference evidence="2 3" key="1">
    <citation type="journal article" date="2021" name="BMC Genomics">
        <title>Datura genome reveals duplications of psychoactive alkaloid biosynthetic genes and high mutation rate following tissue culture.</title>
        <authorList>
            <person name="Rajewski A."/>
            <person name="Carter-House D."/>
            <person name="Stajich J."/>
            <person name="Litt A."/>
        </authorList>
    </citation>
    <scope>NUCLEOTIDE SEQUENCE [LARGE SCALE GENOMIC DNA]</scope>
    <source>
        <strain evidence="2">AR-01</strain>
    </source>
</reference>
<sequence>MVRTHVGVREEAPQPVMEGGARDRDGLEDDAEAMGEDLPLPKARPRLLFRLQEAMHLEVHKGVAAE</sequence>